<dbReference type="EMBL" id="BPVZ01000041">
    <property type="protein sequence ID" value="GKV14811.1"/>
    <property type="molecule type" value="Genomic_DNA"/>
</dbReference>
<protein>
    <submittedName>
        <fullName evidence="1">Uncharacterized protein</fullName>
    </submittedName>
</protein>
<sequence>MFSEPDWTGWFDQFDRHQFHFSLRPPSSPAPDLHCPCSLISLFPPVSITSSTANGQHHFLPLSAFQSPSPPTPPALVLTPFQSCSLISSVVRRTVSQGAEAWGGSSMLYSDGISRQPSSSSSSPSLSLVSSFSRANDRSVAPRLASMWFSSSNLANTIVLSFVWDFDSSEVLPRILDYICRFWKCPKLKIAFL</sequence>
<evidence type="ECO:0000313" key="1">
    <source>
        <dbReference type="EMBL" id="GKV14811.1"/>
    </source>
</evidence>
<evidence type="ECO:0000313" key="2">
    <source>
        <dbReference type="Proteomes" id="UP001054252"/>
    </source>
</evidence>
<accession>A0AAV5JQ13</accession>
<dbReference type="AlphaFoldDB" id="A0AAV5JQ13"/>
<keyword evidence="2" id="KW-1185">Reference proteome</keyword>
<dbReference type="Proteomes" id="UP001054252">
    <property type="component" value="Unassembled WGS sequence"/>
</dbReference>
<proteinExistence type="predicted"/>
<organism evidence="1 2">
    <name type="scientific">Rubroshorea leprosula</name>
    <dbReference type="NCBI Taxonomy" id="152421"/>
    <lineage>
        <taxon>Eukaryota</taxon>
        <taxon>Viridiplantae</taxon>
        <taxon>Streptophyta</taxon>
        <taxon>Embryophyta</taxon>
        <taxon>Tracheophyta</taxon>
        <taxon>Spermatophyta</taxon>
        <taxon>Magnoliopsida</taxon>
        <taxon>eudicotyledons</taxon>
        <taxon>Gunneridae</taxon>
        <taxon>Pentapetalae</taxon>
        <taxon>rosids</taxon>
        <taxon>malvids</taxon>
        <taxon>Malvales</taxon>
        <taxon>Dipterocarpaceae</taxon>
        <taxon>Rubroshorea</taxon>
    </lineage>
</organism>
<gene>
    <name evidence="1" type="ORF">SLEP1_g25627</name>
</gene>
<name>A0AAV5JQ13_9ROSI</name>
<reference evidence="1 2" key="1">
    <citation type="journal article" date="2021" name="Commun. Biol.">
        <title>The genome of Shorea leprosula (Dipterocarpaceae) highlights the ecological relevance of drought in aseasonal tropical rainforests.</title>
        <authorList>
            <person name="Ng K.K.S."/>
            <person name="Kobayashi M.J."/>
            <person name="Fawcett J.A."/>
            <person name="Hatakeyama M."/>
            <person name="Paape T."/>
            <person name="Ng C.H."/>
            <person name="Ang C.C."/>
            <person name="Tnah L.H."/>
            <person name="Lee C.T."/>
            <person name="Nishiyama T."/>
            <person name="Sese J."/>
            <person name="O'Brien M.J."/>
            <person name="Copetti D."/>
            <person name="Mohd Noor M.I."/>
            <person name="Ong R.C."/>
            <person name="Putra M."/>
            <person name="Sireger I.Z."/>
            <person name="Indrioko S."/>
            <person name="Kosugi Y."/>
            <person name="Izuno A."/>
            <person name="Isagi Y."/>
            <person name="Lee S.L."/>
            <person name="Shimizu K.K."/>
        </authorList>
    </citation>
    <scope>NUCLEOTIDE SEQUENCE [LARGE SCALE GENOMIC DNA]</scope>
    <source>
        <strain evidence="1">214</strain>
    </source>
</reference>
<comment type="caution">
    <text evidence="1">The sequence shown here is derived from an EMBL/GenBank/DDBJ whole genome shotgun (WGS) entry which is preliminary data.</text>
</comment>